<evidence type="ECO:0000313" key="2">
    <source>
        <dbReference type="Proteomes" id="UP000245820"/>
    </source>
</evidence>
<organism evidence="1 2">
    <name type="scientific">Massilia oculi</name>
    <dbReference type="NCBI Taxonomy" id="945844"/>
    <lineage>
        <taxon>Bacteria</taxon>
        <taxon>Pseudomonadati</taxon>
        <taxon>Pseudomonadota</taxon>
        <taxon>Betaproteobacteria</taxon>
        <taxon>Burkholderiales</taxon>
        <taxon>Oxalobacteraceae</taxon>
        <taxon>Telluria group</taxon>
        <taxon>Massilia</taxon>
    </lineage>
</organism>
<dbReference type="AlphaFoldDB" id="A0A2S2DFV1"/>
<dbReference type="Pfam" id="PF05521">
    <property type="entry name" value="Phage_HCP"/>
    <property type="match status" value="1"/>
</dbReference>
<protein>
    <submittedName>
        <fullName evidence="1">Head-tail adaptor protein</fullName>
    </submittedName>
</protein>
<keyword evidence="2" id="KW-1185">Reference proteome</keyword>
<reference evidence="1 2" key="1">
    <citation type="submission" date="2018-05" db="EMBL/GenBank/DDBJ databases">
        <title>Complete genome sequence of Massilia oculi sp. nov. CCUG 43427T (=DSM 26321T), the type strain of M. oculi, and comparison with genome sequences of other Massilia strains.</title>
        <authorList>
            <person name="Zhu B."/>
        </authorList>
    </citation>
    <scope>NUCLEOTIDE SEQUENCE [LARGE SCALE GENOMIC DNA]</scope>
    <source>
        <strain evidence="1 2">CCUG 43427</strain>
    </source>
</reference>
<dbReference type="InterPro" id="IPR038666">
    <property type="entry name" value="SSP1_head-tail_sf"/>
</dbReference>
<gene>
    <name evidence="1" type="ORF">DIR46_07145</name>
</gene>
<dbReference type="KEGG" id="mtim:DIR46_07145"/>
<dbReference type="InterPro" id="IPR008767">
    <property type="entry name" value="Phage_SPP1_head-tail_adaptor"/>
</dbReference>
<dbReference type="Proteomes" id="UP000245820">
    <property type="component" value="Chromosome"/>
</dbReference>
<dbReference type="Gene3D" id="2.40.10.270">
    <property type="entry name" value="Bacteriophage SPP1 head-tail adaptor protein"/>
    <property type="match status" value="1"/>
</dbReference>
<dbReference type="NCBIfam" id="TIGR01563">
    <property type="entry name" value="gp16_SPP1"/>
    <property type="match status" value="1"/>
</dbReference>
<dbReference type="RefSeq" id="WP_109344616.1">
    <property type="nucleotide sequence ID" value="NZ_CP029343.1"/>
</dbReference>
<sequence length="102" mass="11656">MMNDRITLQRREAGEDRIGQPTQTWVDLAAVWAHVKFQTGAEAIRANAETSVVKASIRIRARQDVDAGMRAKFKTWLFEIKAPPLPDDRDPRFMFLVCEAVK</sequence>
<evidence type="ECO:0000313" key="1">
    <source>
        <dbReference type="EMBL" id="AWL04230.1"/>
    </source>
</evidence>
<name>A0A2S2DFV1_9BURK</name>
<dbReference type="EMBL" id="CP029343">
    <property type="protein sequence ID" value="AWL04230.1"/>
    <property type="molecule type" value="Genomic_DNA"/>
</dbReference>
<accession>A0A2S2DFV1</accession>
<dbReference type="OrthoDB" id="5460234at2"/>
<proteinExistence type="predicted"/>